<dbReference type="InterPro" id="IPR001610">
    <property type="entry name" value="PAC"/>
</dbReference>
<dbReference type="Pfam" id="PF00563">
    <property type="entry name" value="EAL"/>
    <property type="match status" value="1"/>
</dbReference>
<evidence type="ECO:0000313" key="7">
    <source>
        <dbReference type="EMBL" id="ORC35581.1"/>
    </source>
</evidence>
<dbReference type="SMART" id="SM00304">
    <property type="entry name" value="HAMP"/>
    <property type="match status" value="1"/>
</dbReference>
<dbReference type="SUPFAM" id="SSF55073">
    <property type="entry name" value="Nucleotide cyclase"/>
    <property type="match status" value="1"/>
</dbReference>
<feature type="domain" description="PAC" evidence="3">
    <location>
        <begin position="464"/>
        <end position="516"/>
    </location>
</feature>
<dbReference type="InterPro" id="IPR035919">
    <property type="entry name" value="EAL_sf"/>
</dbReference>
<name>A0A1Y1RYC6_9SPIO</name>
<dbReference type="RefSeq" id="WP_083049840.1">
    <property type="nucleotide sequence ID" value="NZ_MWQY01000008.1"/>
</dbReference>
<dbReference type="NCBIfam" id="TIGR00254">
    <property type="entry name" value="GGDEF"/>
    <property type="match status" value="1"/>
</dbReference>
<dbReference type="AlphaFoldDB" id="A0A1Y1RYC6"/>
<accession>A0A1Y1RYC6</accession>
<dbReference type="CDD" id="cd01949">
    <property type="entry name" value="GGDEF"/>
    <property type="match status" value="1"/>
</dbReference>
<keyword evidence="1" id="KW-0472">Membrane</keyword>
<protein>
    <recommendedName>
        <fullName evidence="9">Sensor domain-containing diguanylate cyclase</fullName>
    </recommendedName>
</protein>
<dbReference type="PROSITE" id="PS50887">
    <property type="entry name" value="GGDEF"/>
    <property type="match status" value="1"/>
</dbReference>
<evidence type="ECO:0008006" key="9">
    <source>
        <dbReference type="Google" id="ProtNLM"/>
    </source>
</evidence>
<dbReference type="Gene3D" id="3.30.70.270">
    <property type="match status" value="1"/>
</dbReference>
<dbReference type="Pfam" id="PF08269">
    <property type="entry name" value="dCache_2"/>
    <property type="match status" value="1"/>
</dbReference>
<dbReference type="CDD" id="cd00130">
    <property type="entry name" value="PAS"/>
    <property type="match status" value="1"/>
</dbReference>
<dbReference type="GO" id="GO:0016020">
    <property type="term" value="C:membrane"/>
    <property type="evidence" value="ECO:0007669"/>
    <property type="project" value="InterPro"/>
</dbReference>
<feature type="transmembrane region" description="Helical" evidence="1">
    <location>
        <begin position="20"/>
        <end position="40"/>
    </location>
</feature>
<reference evidence="7 8" key="1">
    <citation type="submission" date="2017-03" db="EMBL/GenBank/DDBJ databases">
        <title>Draft Genome sequence of Marispirochaeta sp. strain JC444.</title>
        <authorList>
            <person name="Shivani Y."/>
            <person name="Subhash Y."/>
            <person name="Sasikala C."/>
            <person name="Ramana C."/>
        </authorList>
    </citation>
    <scope>NUCLEOTIDE SEQUENCE [LARGE SCALE GENOMIC DNA]</scope>
    <source>
        <strain evidence="7 8">JC444</strain>
    </source>
</reference>
<gene>
    <name evidence="7" type="ORF">B4O97_08015</name>
</gene>
<organism evidence="7 8">
    <name type="scientific">Marispirochaeta aestuarii</name>
    <dbReference type="NCBI Taxonomy" id="1963862"/>
    <lineage>
        <taxon>Bacteria</taxon>
        <taxon>Pseudomonadati</taxon>
        <taxon>Spirochaetota</taxon>
        <taxon>Spirochaetia</taxon>
        <taxon>Spirochaetales</taxon>
        <taxon>Spirochaetaceae</taxon>
        <taxon>Marispirochaeta</taxon>
    </lineage>
</organism>
<dbReference type="EMBL" id="MWQY01000008">
    <property type="protein sequence ID" value="ORC35581.1"/>
    <property type="molecule type" value="Genomic_DNA"/>
</dbReference>
<evidence type="ECO:0000256" key="1">
    <source>
        <dbReference type="SAM" id="Phobius"/>
    </source>
</evidence>
<dbReference type="PROSITE" id="PS50883">
    <property type="entry name" value="EAL"/>
    <property type="match status" value="1"/>
</dbReference>
<dbReference type="PANTHER" id="PTHR44757:SF2">
    <property type="entry name" value="BIOFILM ARCHITECTURE MAINTENANCE PROTEIN MBAA"/>
    <property type="match status" value="1"/>
</dbReference>
<feature type="domain" description="PAS" evidence="2">
    <location>
        <begin position="387"/>
        <end position="437"/>
    </location>
</feature>
<keyword evidence="1" id="KW-0812">Transmembrane</keyword>
<dbReference type="OrthoDB" id="366324at2"/>
<dbReference type="PANTHER" id="PTHR44757">
    <property type="entry name" value="DIGUANYLATE CYCLASE DGCP"/>
    <property type="match status" value="1"/>
</dbReference>
<feature type="domain" description="GGDEF" evidence="6">
    <location>
        <begin position="548"/>
        <end position="681"/>
    </location>
</feature>
<dbReference type="SUPFAM" id="SSF55785">
    <property type="entry name" value="PYP-like sensor domain (PAS domain)"/>
    <property type="match status" value="1"/>
</dbReference>
<dbReference type="InterPro" id="IPR043128">
    <property type="entry name" value="Rev_trsase/Diguanyl_cyclase"/>
</dbReference>
<dbReference type="NCBIfam" id="TIGR00229">
    <property type="entry name" value="sensory_box"/>
    <property type="match status" value="1"/>
</dbReference>
<dbReference type="Gene3D" id="6.10.340.10">
    <property type="match status" value="1"/>
</dbReference>
<proteinExistence type="predicted"/>
<comment type="caution">
    <text evidence="7">The sequence shown here is derived from an EMBL/GenBank/DDBJ whole genome shotgun (WGS) entry which is preliminary data.</text>
</comment>
<evidence type="ECO:0000313" key="8">
    <source>
        <dbReference type="Proteomes" id="UP000192343"/>
    </source>
</evidence>
<keyword evidence="8" id="KW-1185">Reference proteome</keyword>
<dbReference type="Pfam" id="PF00990">
    <property type="entry name" value="GGDEF"/>
    <property type="match status" value="1"/>
</dbReference>
<evidence type="ECO:0000259" key="5">
    <source>
        <dbReference type="PROSITE" id="PS50885"/>
    </source>
</evidence>
<sequence>MRLQRSQPLARRLFLRYGLISLALILIVGLGLFFVLSNWVNRNIRSSLEKTNRSIVEIIENGARREIRRLLQAEVSAAMDRIARMRSEAREAGAGEQQIRQMVIDMLAAEHIGREGYFFIIHGSGKVIYHPRKELVGEEVRNLDFIQAMKEQRRGFMEYESRLPGEEQVREKALVSDVITDWDWIIAASVYWTDYPRLFDINSLDDFIQSIDLGDRGYSFVVNGEGTLLVHPTLRGRSLPETDTPLLSIMRRGAETSSSGFIPYSWHPDGRDRWEKKLLHYIQLKEFDWYVASTVYLTDVQRPLWRLGIFIFLFSILTLIIFLIVSSRFGRILSRPLDSINECLDKGEAGDYSRRVAPVGVKELDALAEHFNRFMEQLEQGKEVAMSLETLRALSDTVFQNTIEGIAITDLEGTIQQINQAFTEITGYTMDEVLGKNPRMLKSDRHERDFYEYMWRSINETGRWSGEIWNRRKSGEAYPEWLSITTLRGNSNEPVGYISIFHDISRQKKTEQRLSYQAYHDALTGLPNRSLFRDRLEMAIASANRTGEKGAVIFMDIDNFKQVNDVLGHIQGDQFLSILAERLVRSIREVDTVARLGGDEFSLLLPVLQEQTDAIEVLTRIIDRIEEPVLLGTKTIHPRASFGITYFPEDGNDSDRLMRNADMAMYRSKHRGDGGYTLFNANIEKKNLRRTSLEDKLRGAVTAGHFLVYYQPQYSLEQKRVTGFEALIRWNDPQEGWISPGEFIPIAESSGLISAIDTWTLRQALGTINTLNRETGKQYTISVNVSALQFREEGFVESILAALNATSFPPELLELEITESTAMQNVSAAIAKIEELSKRGVCFAVDDFGTGYSSLSYLNRLKADTLKIDSSFIQELDTVPEAAAVVTSVIALGKNLGMRIIAEGVETEAQLEFIQKHSCSIIQGYLFGRPMPFEELKEFLKHEA</sequence>
<dbReference type="InterPro" id="IPR003660">
    <property type="entry name" value="HAMP_dom"/>
</dbReference>
<evidence type="ECO:0000259" key="2">
    <source>
        <dbReference type="PROSITE" id="PS50112"/>
    </source>
</evidence>
<dbReference type="Proteomes" id="UP000192343">
    <property type="component" value="Unassembled WGS sequence"/>
</dbReference>
<dbReference type="CDD" id="cd12912">
    <property type="entry name" value="PDC2_MCP_like"/>
    <property type="match status" value="2"/>
</dbReference>
<dbReference type="Gene3D" id="3.20.20.450">
    <property type="entry name" value="EAL domain"/>
    <property type="match status" value="1"/>
</dbReference>
<dbReference type="SUPFAM" id="SSF141868">
    <property type="entry name" value="EAL domain-like"/>
    <property type="match status" value="1"/>
</dbReference>
<dbReference type="Gene3D" id="3.30.450.20">
    <property type="entry name" value="PAS domain"/>
    <property type="match status" value="3"/>
</dbReference>
<evidence type="ECO:0000259" key="3">
    <source>
        <dbReference type="PROSITE" id="PS50113"/>
    </source>
</evidence>
<feature type="domain" description="HAMP" evidence="5">
    <location>
        <begin position="331"/>
        <end position="383"/>
    </location>
</feature>
<dbReference type="InterPro" id="IPR004010">
    <property type="entry name" value="Double_Cache_2"/>
</dbReference>
<dbReference type="SMART" id="SM00052">
    <property type="entry name" value="EAL"/>
    <property type="match status" value="1"/>
</dbReference>
<dbReference type="STRING" id="1963862.B4O97_08015"/>
<evidence type="ECO:0000259" key="4">
    <source>
        <dbReference type="PROSITE" id="PS50883"/>
    </source>
</evidence>
<dbReference type="SMART" id="SM00086">
    <property type="entry name" value="PAC"/>
    <property type="match status" value="1"/>
</dbReference>
<dbReference type="PROSITE" id="PS50113">
    <property type="entry name" value="PAC"/>
    <property type="match status" value="1"/>
</dbReference>
<feature type="transmembrane region" description="Helical" evidence="1">
    <location>
        <begin position="304"/>
        <end position="325"/>
    </location>
</feature>
<keyword evidence="1" id="KW-1133">Transmembrane helix</keyword>
<feature type="domain" description="EAL" evidence="4">
    <location>
        <begin position="690"/>
        <end position="944"/>
    </location>
</feature>
<dbReference type="PROSITE" id="PS50885">
    <property type="entry name" value="HAMP"/>
    <property type="match status" value="1"/>
</dbReference>
<dbReference type="Pfam" id="PF00672">
    <property type="entry name" value="HAMP"/>
    <property type="match status" value="1"/>
</dbReference>
<dbReference type="SMART" id="SM00091">
    <property type="entry name" value="PAS"/>
    <property type="match status" value="1"/>
</dbReference>
<dbReference type="InterPro" id="IPR000014">
    <property type="entry name" value="PAS"/>
</dbReference>
<dbReference type="GO" id="GO:0007165">
    <property type="term" value="P:signal transduction"/>
    <property type="evidence" value="ECO:0007669"/>
    <property type="project" value="InterPro"/>
</dbReference>
<dbReference type="InterPro" id="IPR035965">
    <property type="entry name" value="PAS-like_dom_sf"/>
</dbReference>
<dbReference type="InterPro" id="IPR029787">
    <property type="entry name" value="Nucleotide_cyclase"/>
</dbReference>
<dbReference type="InterPro" id="IPR052155">
    <property type="entry name" value="Biofilm_reg_signaling"/>
</dbReference>
<dbReference type="CDD" id="cd06225">
    <property type="entry name" value="HAMP"/>
    <property type="match status" value="1"/>
</dbReference>
<dbReference type="PROSITE" id="PS50112">
    <property type="entry name" value="PAS"/>
    <property type="match status" value="1"/>
</dbReference>
<dbReference type="SMART" id="SM00267">
    <property type="entry name" value="GGDEF"/>
    <property type="match status" value="1"/>
</dbReference>
<dbReference type="CDD" id="cd01948">
    <property type="entry name" value="EAL"/>
    <property type="match status" value="1"/>
</dbReference>
<dbReference type="InterPro" id="IPR000700">
    <property type="entry name" value="PAS-assoc_C"/>
</dbReference>
<dbReference type="Pfam" id="PF13426">
    <property type="entry name" value="PAS_9"/>
    <property type="match status" value="1"/>
</dbReference>
<evidence type="ECO:0000259" key="6">
    <source>
        <dbReference type="PROSITE" id="PS50887"/>
    </source>
</evidence>
<dbReference type="InterPro" id="IPR000160">
    <property type="entry name" value="GGDEF_dom"/>
</dbReference>
<dbReference type="InterPro" id="IPR001633">
    <property type="entry name" value="EAL_dom"/>
</dbReference>